<protein>
    <submittedName>
        <fullName evidence="2">Uncharacterized protein</fullName>
    </submittedName>
</protein>
<evidence type="ECO:0000313" key="3">
    <source>
        <dbReference type="Proteomes" id="UP000482155"/>
    </source>
</evidence>
<dbReference type="AlphaFoldDB" id="A0A6B3SFN5"/>
<reference evidence="2 3" key="1">
    <citation type="submission" date="2020-02" db="EMBL/GenBank/DDBJ databases">
        <authorList>
            <person name="Kim M.K."/>
        </authorList>
    </citation>
    <scope>NUCLEOTIDE SEQUENCE [LARGE SCALE GENOMIC DNA]</scope>
    <source>
        <strain evidence="2 3">17J57-3</strain>
    </source>
</reference>
<dbReference type="RefSeq" id="WP_163959976.1">
    <property type="nucleotide sequence ID" value="NZ_JAAIVB010000006.1"/>
</dbReference>
<sequence>MPTIRRTTKEVQVDDMLYIFDVVQVADAFEACVAATDVAHCELDHPPATKRPLAADDMESAEGKES</sequence>
<accession>A0A6B3SFN5</accession>
<gene>
    <name evidence="2" type="ORF">G3574_00935</name>
</gene>
<evidence type="ECO:0000313" key="2">
    <source>
        <dbReference type="EMBL" id="NEX59631.1"/>
    </source>
</evidence>
<keyword evidence="3" id="KW-1185">Reference proteome</keyword>
<feature type="region of interest" description="Disordered" evidence="1">
    <location>
        <begin position="45"/>
        <end position="66"/>
    </location>
</feature>
<name>A0A6B3SFN5_9BURK</name>
<dbReference type="Proteomes" id="UP000482155">
    <property type="component" value="Unassembled WGS sequence"/>
</dbReference>
<evidence type="ECO:0000256" key="1">
    <source>
        <dbReference type="SAM" id="MobiDB-lite"/>
    </source>
</evidence>
<comment type="caution">
    <text evidence="2">The sequence shown here is derived from an EMBL/GenBank/DDBJ whole genome shotgun (WGS) entry which is preliminary data.</text>
</comment>
<organism evidence="2 3">
    <name type="scientific">Noviherbaspirillum galbum</name>
    <dbReference type="NCBI Taxonomy" id="2709383"/>
    <lineage>
        <taxon>Bacteria</taxon>
        <taxon>Pseudomonadati</taxon>
        <taxon>Pseudomonadota</taxon>
        <taxon>Betaproteobacteria</taxon>
        <taxon>Burkholderiales</taxon>
        <taxon>Oxalobacteraceae</taxon>
        <taxon>Noviherbaspirillum</taxon>
    </lineage>
</organism>
<proteinExistence type="predicted"/>
<dbReference type="EMBL" id="JAAIVB010000006">
    <property type="protein sequence ID" value="NEX59631.1"/>
    <property type="molecule type" value="Genomic_DNA"/>
</dbReference>